<dbReference type="KEGG" id="ccin:107270406"/>
<proteinExistence type="predicted"/>
<protein>
    <submittedName>
        <fullName evidence="6">Uncharacterized protein LOC107270406 isoform X1</fullName>
    </submittedName>
</protein>
<feature type="region of interest" description="Disordered" evidence="2">
    <location>
        <begin position="114"/>
        <end position="171"/>
    </location>
</feature>
<keyword evidence="1" id="KW-0539">Nucleus</keyword>
<dbReference type="PROSITE" id="PS51031">
    <property type="entry name" value="BESS"/>
    <property type="match status" value="1"/>
</dbReference>
<dbReference type="GO" id="GO:0005634">
    <property type="term" value="C:nucleus"/>
    <property type="evidence" value="ECO:0007669"/>
    <property type="project" value="UniProtKB-SubCell"/>
</dbReference>
<dbReference type="SMART" id="SM00595">
    <property type="entry name" value="MADF"/>
    <property type="match status" value="1"/>
</dbReference>
<dbReference type="GO" id="GO:0005667">
    <property type="term" value="C:transcription regulator complex"/>
    <property type="evidence" value="ECO:0007669"/>
    <property type="project" value="TreeGrafter"/>
</dbReference>
<evidence type="ECO:0000313" key="6">
    <source>
        <dbReference type="RefSeq" id="XP_015600888.1"/>
    </source>
</evidence>
<feature type="region of interest" description="Disordered" evidence="2">
    <location>
        <begin position="292"/>
        <end position="333"/>
    </location>
</feature>
<dbReference type="GO" id="GO:0006357">
    <property type="term" value="P:regulation of transcription by RNA polymerase II"/>
    <property type="evidence" value="ECO:0007669"/>
    <property type="project" value="TreeGrafter"/>
</dbReference>
<dbReference type="GO" id="GO:0003677">
    <property type="term" value="F:DNA binding"/>
    <property type="evidence" value="ECO:0007669"/>
    <property type="project" value="InterPro"/>
</dbReference>
<evidence type="ECO:0000313" key="5">
    <source>
        <dbReference type="Proteomes" id="UP000694920"/>
    </source>
</evidence>
<dbReference type="InterPro" id="IPR004210">
    <property type="entry name" value="BESS_motif"/>
</dbReference>
<feature type="compositionally biased region" description="Basic and acidic residues" evidence="2">
    <location>
        <begin position="129"/>
        <end position="138"/>
    </location>
</feature>
<dbReference type="Proteomes" id="UP000694920">
    <property type="component" value="Unplaced"/>
</dbReference>
<feature type="compositionally biased region" description="Low complexity" evidence="2">
    <location>
        <begin position="302"/>
        <end position="319"/>
    </location>
</feature>
<keyword evidence="5" id="KW-1185">Reference proteome</keyword>
<feature type="compositionally biased region" description="Low complexity" evidence="2">
    <location>
        <begin position="140"/>
        <end position="153"/>
    </location>
</feature>
<dbReference type="Pfam" id="PF02944">
    <property type="entry name" value="BESS"/>
    <property type="match status" value="1"/>
</dbReference>
<dbReference type="GeneID" id="107270406"/>
<evidence type="ECO:0000256" key="2">
    <source>
        <dbReference type="SAM" id="MobiDB-lite"/>
    </source>
</evidence>
<feature type="domain" description="BESS" evidence="4">
    <location>
        <begin position="191"/>
        <end position="230"/>
    </location>
</feature>
<dbReference type="AlphaFoldDB" id="A0AAJ7FNR8"/>
<sequence length="333" mass="37755">MGEIDTELFINEIQKYPEIWNISIEEHHDKNKRQAAWSSVCEAIYENYNEKSEIEKDNMLKKSMTKWKNLKDNYGKSIRKRTKSGEATVSGRQYIYAKQLSFLQHSTDLATTQLTMDKKTSSGDLPNSSDDKEERFQKEASATSSAASPNSVSTFACRKPTESKKSTAKRRRQFKSALLKFINTPITPEPEDQDRSFFECLLPIVRKLDEDRKLQFRSEVLNILQRIRHSCITHTATSTLFPTQHSSQFQQPFPAQQNFLVQQAAPSSFQPRSIYPASCGVAPGSLNISFPYSPTESHSRHASTTAASSPRSSEILLSSDDSTQDFNETNVSE</sequence>
<name>A0AAJ7FNR8_CEPCN</name>
<evidence type="ECO:0000259" key="4">
    <source>
        <dbReference type="PROSITE" id="PS51031"/>
    </source>
</evidence>
<feature type="domain" description="MADF" evidence="3">
    <location>
        <begin position="8"/>
        <end position="108"/>
    </location>
</feature>
<dbReference type="PANTHER" id="PTHR12243">
    <property type="entry name" value="MADF DOMAIN TRANSCRIPTION FACTOR"/>
    <property type="match status" value="1"/>
</dbReference>
<dbReference type="InterPro" id="IPR006578">
    <property type="entry name" value="MADF-dom"/>
</dbReference>
<evidence type="ECO:0000259" key="3">
    <source>
        <dbReference type="PROSITE" id="PS51029"/>
    </source>
</evidence>
<dbReference type="PROSITE" id="PS51029">
    <property type="entry name" value="MADF"/>
    <property type="match status" value="1"/>
</dbReference>
<dbReference type="InterPro" id="IPR039353">
    <property type="entry name" value="TF_Adf1"/>
</dbReference>
<gene>
    <name evidence="6" type="primary">LOC107270406</name>
</gene>
<reference evidence="6" key="1">
    <citation type="submission" date="2025-08" db="UniProtKB">
        <authorList>
            <consortium name="RefSeq"/>
        </authorList>
    </citation>
    <scope>IDENTIFICATION</scope>
</reference>
<dbReference type="RefSeq" id="XP_015600888.1">
    <property type="nucleotide sequence ID" value="XM_015745402.2"/>
</dbReference>
<comment type="subcellular location">
    <subcellularLocation>
        <location evidence="1">Nucleus</location>
    </subcellularLocation>
</comment>
<accession>A0AAJ7FNR8</accession>
<dbReference type="PANTHER" id="PTHR12243:SF60">
    <property type="entry name" value="SI:CH211-15D5.12-RELATED"/>
    <property type="match status" value="1"/>
</dbReference>
<feature type="compositionally biased region" description="Polar residues" evidence="2">
    <location>
        <begin position="320"/>
        <end position="333"/>
    </location>
</feature>
<organism evidence="5 6">
    <name type="scientific">Cephus cinctus</name>
    <name type="common">Wheat stem sawfly</name>
    <dbReference type="NCBI Taxonomy" id="211228"/>
    <lineage>
        <taxon>Eukaryota</taxon>
        <taxon>Metazoa</taxon>
        <taxon>Ecdysozoa</taxon>
        <taxon>Arthropoda</taxon>
        <taxon>Hexapoda</taxon>
        <taxon>Insecta</taxon>
        <taxon>Pterygota</taxon>
        <taxon>Neoptera</taxon>
        <taxon>Endopterygota</taxon>
        <taxon>Hymenoptera</taxon>
        <taxon>Cephoidea</taxon>
        <taxon>Cephidae</taxon>
        <taxon>Cephus</taxon>
    </lineage>
</organism>
<dbReference type="Pfam" id="PF10545">
    <property type="entry name" value="MADF_DNA_bdg"/>
    <property type="match status" value="1"/>
</dbReference>
<evidence type="ECO:0000256" key="1">
    <source>
        <dbReference type="PROSITE-ProRule" id="PRU00371"/>
    </source>
</evidence>